<dbReference type="AlphaFoldDB" id="A0A923MJT8"/>
<gene>
    <name evidence="1" type="ORF">H8Z83_09250</name>
</gene>
<keyword evidence="2" id="KW-1185">Reference proteome</keyword>
<reference evidence="1" key="1">
    <citation type="submission" date="2020-08" db="EMBL/GenBank/DDBJ databases">
        <title>Genome public.</title>
        <authorList>
            <person name="Liu C."/>
            <person name="Sun Q."/>
        </authorList>
    </citation>
    <scope>NUCLEOTIDE SEQUENCE</scope>
    <source>
        <strain evidence="1">BX15</strain>
    </source>
</reference>
<evidence type="ECO:0000313" key="2">
    <source>
        <dbReference type="Proteomes" id="UP000620327"/>
    </source>
</evidence>
<accession>A0A923MJT8</accession>
<protein>
    <submittedName>
        <fullName evidence="1">Uncharacterized protein</fullName>
    </submittedName>
</protein>
<dbReference type="Proteomes" id="UP000620327">
    <property type="component" value="Unassembled WGS sequence"/>
</dbReference>
<dbReference type="RefSeq" id="WP_187014752.1">
    <property type="nucleotide sequence ID" value="NZ_JACOQI010000007.1"/>
</dbReference>
<proteinExistence type="predicted"/>
<organism evidence="1 2">
    <name type="scientific">Dysosmobacter segnis</name>
    <dbReference type="NCBI Taxonomy" id="2763042"/>
    <lineage>
        <taxon>Bacteria</taxon>
        <taxon>Bacillati</taxon>
        <taxon>Bacillota</taxon>
        <taxon>Clostridia</taxon>
        <taxon>Eubacteriales</taxon>
        <taxon>Oscillospiraceae</taxon>
        <taxon>Dysosmobacter</taxon>
    </lineage>
</organism>
<comment type="caution">
    <text evidence="1">The sequence shown here is derived from an EMBL/GenBank/DDBJ whole genome shotgun (WGS) entry which is preliminary data.</text>
</comment>
<sequence length="100" mass="11466">MRTVDALKPLTAGKLLELWRYYRERVEDPLERTLLCNAAILRDSCYCQGEAIYGDELEVLRDLTPGEMEDLLLRLAEGEALPEERGGTFDLQRFADMKGE</sequence>
<name>A0A923MJT8_9FIRM</name>
<dbReference type="EMBL" id="JACOQI010000007">
    <property type="protein sequence ID" value="MBC5770504.1"/>
    <property type="molecule type" value="Genomic_DNA"/>
</dbReference>
<evidence type="ECO:0000313" key="1">
    <source>
        <dbReference type="EMBL" id="MBC5770504.1"/>
    </source>
</evidence>